<dbReference type="GO" id="GO:0008982">
    <property type="term" value="F:protein-N(PI)-phosphohistidine-sugar phosphotransferase activity"/>
    <property type="evidence" value="ECO:0007669"/>
    <property type="project" value="InterPro"/>
</dbReference>
<dbReference type="Pfam" id="PF03830">
    <property type="entry name" value="PTSIIB_sorb"/>
    <property type="match status" value="1"/>
</dbReference>
<keyword evidence="12" id="KW-1185">Reference proteome</keyword>
<comment type="subcellular location">
    <subcellularLocation>
        <location evidence="1">Cytoplasm</location>
    </subcellularLocation>
</comment>
<evidence type="ECO:0000313" key="10">
    <source>
        <dbReference type="EMBL" id="EOT82166.1"/>
    </source>
</evidence>
<dbReference type="HOGENOM" id="CLU_1812820_0_0_9"/>
<dbReference type="GO" id="GO:0016301">
    <property type="term" value="F:kinase activity"/>
    <property type="evidence" value="ECO:0007669"/>
    <property type="project" value="UniProtKB-KW"/>
</dbReference>
<name>R2NSI1_9ENTE</name>
<dbReference type="SUPFAM" id="SSF52728">
    <property type="entry name" value="PTS IIb component"/>
    <property type="match status" value="1"/>
</dbReference>
<keyword evidence="7" id="KW-0418">Kinase</keyword>
<keyword evidence="5" id="KW-0808">Transferase</keyword>
<keyword evidence="4" id="KW-0762">Sugar transport</keyword>
<keyword evidence="3" id="KW-0963">Cytoplasm</keyword>
<evidence type="ECO:0000313" key="11">
    <source>
        <dbReference type="Proteomes" id="UP000013877"/>
    </source>
</evidence>
<proteinExistence type="predicted"/>
<dbReference type="GO" id="GO:0009401">
    <property type="term" value="P:phosphoenolpyruvate-dependent sugar phosphotransferase system"/>
    <property type="evidence" value="ECO:0007669"/>
    <property type="project" value="UniProtKB-KW"/>
</dbReference>
<keyword evidence="6" id="KW-0598">Phosphotransferase system</keyword>
<accession>R2NSI1</accession>
<reference evidence="9 11" key="1">
    <citation type="submission" date="2013-02" db="EMBL/GenBank/DDBJ databases">
        <title>The Genome Sequence of Enterococcus raffinosus ATCC_49464.</title>
        <authorList>
            <consortium name="The Broad Institute Genome Sequencing Platform"/>
            <consortium name="The Broad Institute Genome Sequencing Center for Infectious Disease"/>
            <person name="Earl A.M."/>
            <person name="Gilmore M.S."/>
            <person name="Lebreton F."/>
            <person name="Walker B."/>
            <person name="Young S.K."/>
            <person name="Zeng Q."/>
            <person name="Gargeya S."/>
            <person name="Fitzgerald M."/>
            <person name="Haas B."/>
            <person name="Abouelleil A."/>
            <person name="Alvarado L."/>
            <person name="Arachchi H.M."/>
            <person name="Berlin A.M."/>
            <person name="Chapman S.B."/>
            <person name="Dewar J."/>
            <person name="Goldberg J."/>
            <person name="Griggs A."/>
            <person name="Gujja S."/>
            <person name="Hansen M."/>
            <person name="Howarth C."/>
            <person name="Imamovic A."/>
            <person name="Larimer J."/>
            <person name="McCowan C."/>
            <person name="Murphy C."/>
            <person name="Neiman D."/>
            <person name="Pearson M."/>
            <person name="Priest M."/>
            <person name="Roberts A."/>
            <person name="Saif S."/>
            <person name="Shea T."/>
            <person name="Sisk P."/>
            <person name="Sykes S."/>
            <person name="Wortman J."/>
            <person name="Nusbaum C."/>
            <person name="Birren B."/>
        </authorList>
    </citation>
    <scope>NUCLEOTIDE SEQUENCE [LARGE SCALE GENOMIC DNA]</scope>
    <source>
        <strain evidence="9 11">ATCC 49464</strain>
    </source>
</reference>
<evidence type="ECO:0000256" key="3">
    <source>
        <dbReference type="ARBA" id="ARBA00022490"/>
    </source>
</evidence>
<comment type="caution">
    <text evidence="9">The sequence shown here is derived from an EMBL/GenBank/DDBJ whole genome shotgun (WGS) entry which is preliminary data.</text>
</comment>
<protein>
    <recommendedName>
        <fullName evidence="8">PTS EIIB type-4 domain-containing protein</fullName>
    </recommendedName>
</protein>
<evidence type="ECO:0000256" key="2">
    <source>
        <dbReference type="ARBA" id="ARBA00022448"/>
    </source>
</evidence>
<gene>
    <name evidence="10" type="ORF">I590_00591</name>
    <name evidence="9" type="ORF">UAK_03851</name>
</gene>
<dbReference type="GO" id="GO:0005737">
    <property type="term" value="C:cytoplasm"/>
    <property type="evidence" value="ECO:0007669"/>
    <property type="project" value="UniProtKB-SubCell"/>
</dbReference>
<dbReference type="AlphaFoldDB" id="R2NSI1"/>
<evidence type="ECO:0000313" key="9">
    <source>
        <dbReference type="EMBL" id="EOH74987.1"/>
    </source>
</evidence>
<dbReference type="InterPro" id="IPR004720">
    <property type="entry name" value="PTS_IIB_sorbose-sp"/>
</dbReference>
<dbReference type="InterPro" id="IPR036667">
    <property type="entry name" value="PTS_IIB_sorbose-sp_sf"/>
</dbReference>
<evidence type="ECO:0000256" key="5">
    <source>
        <dbReference type="ARBA" id="ARBA00022679"/>
    </source>
</evidence>
<evidence type="ECO:0000313" key="12">
    <source>
        <dbReference type="Proteomes" id="UP000014158"/>
    </source>
</evidence>
<evidence type="ECO:0000256" key="6">
    <source>
        <dbReference type="ARBA" id="ARBA00022683"/>
    </source>
</evidence>
<dbReference type="Gene3D" id="3.40.35.10">
    <property type="entry name" value="Phosphotransferase system, sorbose subfamily IIB component"/>
    <property type="match status" value="1"/>
</dbReference>
<feature type="domain" description="PTS EIIB type-4" evidence="8">
    <location>
        <begin position="7"/>
        <end position="94"/>
    </location>
</feature>
<dbReference type="EMBL" id="AJAL01000020">
    <property type="protein sequence ID" value="EOH74987.1"/>
    <property type="molecule type" value="Genomic_DNA"/>
</dbReference>
<keyword evidence="2" id="KW-0813">Transport</keyword>
<sequence>MSKYILVDYRLIHSRIFIKWRKKIGFNELVVCNDQLVSNFMKKATFRAIVPKDLKVTFVSHEELKTYELDEDSVLLVATFKEAVDCCQLFPELEHMALLAVKEEQLCEKNVEELESLVTEKLKAVLGNREMVLCFDFDDQLY</sequence>
<dbReference type="PATRIC" id="fig|1158602.3.peg.3851"/>
<dbReference type="Proteomes" id="UP000013877">
    <property type="component" value="Unassembled WGS sequence"/>
</dbReference>
<dbReference type="OrthoDB" id="10010099at2"/>
<evidence type="ECO:0000259" key="8">
    <source>
        <dbReference type="Pfam" id="PF03830"/>
    </source>
</evidence>
<reference evidence="10 12" key="2">
    <citation type="submission" date="2013-03" db="EMBL/GenBank/DDBJ databases">
        <title>The Genome Sequence of Enterococcus raffinosus ATCC_49464 (PacBio/Illumina hybrid assembly).</title>
        <authorList>
            <consortium name="The Broad Institute Genomics Platform"/>
            <consortium name="The Broad Institute Genome Sequencing Center for Infectious Disease"/>
            <person name="Earl A."/>
            <person name="Russ C."/>
            <person name="Gilmore M."/>
            <person name="Surin D."/>
            <person name="Walker B."/>
            <person name="Young S."/>
            <person name="Zeng Q."/>
            <person name="Gargeya S."/>
            <person name="Fitzgerald M."/>
            <person name="Haas B."/>
            <person name="Abouelleil A."/>
            <person name="Allen A.W."/>
            <person name="Alvarado L."/>
            <person name="Arachchi H.M."/>
            <person name="Berlin A.M."/>
            <person name="Chapman S.B."/>
            <person name="Gainer-Dewar J."/>
            <person name="Goldberg J."/>
            <person name="Griggs A."/>
            <person name="Gujja S."/>
            <person name="Hansen M."/>
            <person name="Howarth C."/>
            <person name="Imamovic A."/>
            <person name="Ireland A."/>
            <person name="Larimer J."/>
            <person name="McCowan C."/>
            <person name="Murphy C."/>
            <person name="Pearson M."/>
            <person name="Poon T.W."/>
            <person name="Priest M."/>
            <person name="Roberts A."/>
            <person name="Saif S."/>
            <person name="Shea T."/>
            <person name="Sisk P."/>
            <person name="Sykes S."/>
            <person name="Wortman J."/>
            <person name="Nusbaum C."/>
            <person name="Birren B."/>
        </authorList>
    </citation>
    <scope>NUCLEOTIDE SEQUENCE [LARGE SCALE GENOMIC DNA]</scope>
    <source>
        <strain evidence="10 12">ATCC 49464</strain>
    </source>
</reference>
<dbReference type="EMBL" id="ASWF01000001">
    <property type="protein sequence ID" value="EOT82166.1"/>
    <property type="molecule type" value="Genomic_DNA"/>
</dbReference>
<organism evidence="9 11">
    <name type="scientific">Enterococcus raffinosus ATCC 49464</name>
    <dbReference type="NCBI Taxonomy" id="1158602"/>
    <lineage>
        <taxon>Bacteria</taxon>
        <taxon>Bacillati</taxon>
        <taxon>Bacillota</taxon>
        <taxon>Bacilli</taxon>
        <taxon>Lactobacillales</taxon>
        <taxon>Enterococcaceae</taxon>
        <taxon>Enterococcus</taxon>
    </lineage>
</organism>
<dbReference type="Proteomes" id="UP000014158">
    <property type="component" value="Unassembled WGS sequence"/>
</dbReference>
<dbReference type="RefSeq" id="WP_010747014.1">
    <property type="nucleotide sequence ID" value="NZ_ASWF01000001.1"/>
</dbReference>
<evidence type="ECO:0000256" key="1">
    <source>
        <dbReference type="ARBA" id="ARBA00004496"/>
    </source>
</evidence>
<evidence type="ECO:0000256" key="7">
    <source>
        <dbReference type="ARBA" id="ARBA00022777"/>
    </source>
</evidence>
<evidence type="ECO:0000256" key="4">
    <source>
        <dbReference type="ARBA" id="ARBA00022597"/>
    </source>
</evidence>